<dbReference type="RefSeq" id="WP_152868423.1">
    <property type="nucleotide sequence ID" value="NZ_WBSL01000001.1"/>
</dbReference>
<keyword evidence="2" id="KW-1133">Transmembrane helix</keyword>
<dbReference type="Proteomes" id="UP000484842">
    <property type="component" value="Unassembled WGS sequence"/>
</dbReference>
<organism evidence="3 4">
    <name type="scientific">Deinococcus terrestris</name>
    <dbReference type="NCBI Taxonomy" id="2651870"/>
    <lineage>
        <taxon>Bacteria</taxon>
        <taxon>Thermotogati</taxon>
        <taxon>Deinococcota</taxon>
        <taxon>Deinococci</taxon>
        <taxon>Deinococcales</taxon>
        <taxon>Deinococcaceae</taxon>
        <taxon>Deinococcus</taxon>
    </lineage>
</organism>
<evidence type="ECO:0000256" key="2">
    <source>
        <dbReference type="SAM" id="Phobius"/>
    </source>
</evidence>
<dbReference type="EMBL" id="WBSL01000001">
    <property type="protein sequence ID" value="MPY65428.1"/>
    <property type="molecule type" value="Genomic_DNA"/>
</dbReference>
<feature type="region of interest" description="Disordered" evidence="1">
    <location>
        <begin position="111"/>
        <end position="193"/>
    </location>
</feature>
<keyword evidence="4" id="KW-1185">Reference proteome</keyword>
<sequence>MSERVQSALRGLGIGGTPLATLEKEDALFVLLEGLLIYQDAGGTRRVTLRDLNRIHSDGDGLLRVETPAGTALTASLLGFDPAEVQAFFPQVRDATARAKDLPSAPLPAAGGFKTFGTTPAPSPAPGSSLSGVAAKDPANRRVTTVTATPVPVSPAPPPPASEARQAEVPVTPASTNAPAEPGAGELMSAQDRPAKPTAPLAALPMLAERANAVHALVGRLRVLAVVLGLAAVGLAAVQYLNEQAFQGFWTLIAGGVGSVALFIFADVTRLIVTLARAVAEQPRTPDA</sequence>
<evidence type="ECO:0000256" key="1">
    <source>
        <dbReference type="SAM" id="MobiDB-lite"/>
    </source>
</evidence>
<protein>
    <submittedName>
        <fullName evidence="3">Uncharacterized protein</fullName>
    </submittedName>
</protein>
<keyword evidence="2" id="KW-0472">Membrane</keyword>
<feature type="transmembrane region" description="Helical" evidence="2">
    <location>
        <begin position="223"/>
        <end position="242"/>
    </location>
</feature>
<gene>
    <name evidence="3" type="ORF">F8S09_01805</name>
</gene>
<feature type="transmembrane region" description="Helical" evidence="2">
    <location>
        <begin position="248"/>
        <end position="268"/>
    </location>
</feature>
<evidence type="ECO:0000313" key="4">
    <source>
        <dbReference type="Proteomes" id="UP000484842"/>
    </source>
</evidence>
<accession>A0A7X1TQ75</accession>
<dbReference type="AlphaFoldDB" id="A0A7X1TQ75"/>
<feature type="compositionally biased region" description="Pro residues" evidence="1">
    <location>
        <begin position="152"/>
        <end position="161"/>
    </location>
</feature>
<name>A0A7X1TQ75_9DEIO</name>
<comment type="caution">
    <text evidence="3">The sequence shown here is derived from an EMBL/GenBank/DDBJ whole genome shotgun (WGS) entry which is preliminary data.</text>
</comment>
<feature type="compositionally biased region" description="Low complexity" evidence="1">
    <location>
        <begin position="126"/>
        <end position="135"/>
    </location>
</feature>
<proteinExistence type="predicted"/>
<reference evidence="3 4" key="1">
    <citation type="submission" date="2019-10" db="EMBL/GenBank/DDBJ databases">
        <title>Deinococcus sp. isolated from soil.</title>
        <authorList>
            <person name="Li Y."/>
            <person name="Wang J."/>
        </authorList>
    </citation>
    <scope>NUCLEOTIDE SEQUENCE [LARGE SCALE GENOMIC DNA]</scope>
    <source>
        <strain evidence="3 4">SDU3-2</strain>
    </source>
</reference>
<keyword evidence="2" id="KW-0812">Transmembrane</keyword>
<evidence type="ECO:0000313" key="3">
    <source>
        <dbReference type="EMBL" id="MPY65428.1"/>
    </source>
</evidence>